<evidence type="ECO:0000313" key="1">
    <source>
        <dbReference type="EMBL" id="HEF24742.1"/>
    </source>
</evidence>
<sequence length="119" mass="13342">MSNARPPQPAHITGMLPAVLVTWAGELLNLENGRKVMQDATTMNSRETAKQKIEAALRAIDCALTDRPQAIFEITTEYQLIRFKAVLLKALHLISRGEIPELISHRKLGMARVITDQWP</sequence>
<proteinExistence type="predicted"/>
<protein>
    <submittedName>
        <fullName evidence="1">Uncharacterized protein</fullName>
    </submittedName>
</protein>
<dbReference type="EMBL" id="DSIN01000010">
    <property type="protein sequence ID" value="HEF24742.1"/>
    <property type="molecule type" value="Genomic_DNA"/>
</dbReference>
<name>A0A7C1WVB8_9PSED</name>
<reference evidence="1" key="1">
    <citation type="journal article" date="2020" name="mSystems">
        <title>Genome- and Community-Level Interaction Insights into Carbon Utilization and Element Cycling Functions of Hydrothermarchaeota in Hydrothermal Sediment.</title>
        <authorList>
            <person name="Zhou Z."/>
            <person name="Liu Y."/>
            <person name="Xu W."/>
            <person name="Pan J."/>
            <person name="Luo Z.H."/>
            <person name="Li M."/>
        </authorList>
    </citation>
    <scope>NUCLEOTIDE SEQUENCE [LARGE SCALE GENOMIC DNA]</scope>
    <source>
        <strain evidence="1">SpSt-200</strain>
    </source>
</reference>
<organism evidence="1">
    <name type="scientific">Pseudomonas graminis</name>
    <dbReference type="NCBI Taxonomy" id="158627"/>
    <lineage>
        <taxon>Bacteria</taxon>
        <taxon>Pseudomonadati</taxon>
        <taxon>Pseudomonadota</taxon>
        <taxon>Gammaproteobacteria</taxon>
        <taxon>Pseudomonadales</taxon>
        <taxon>Pseudomonadaceae</taxon>
        <taxon>Pseudomonas</taxon>
    </lineage>
</organism>
<gene>
    <name evidence="1" type="ORF">ENP23_03095</name>
</gene>
<dbReference type="AlphaFoldDB" id="A0A7C1WVB8"/>
<comment type="caution">
    <text evidence="1">The sequence shown here is derived from an EMBL/GenBank/DDBJ whole genome shotgun (WGS) entry which is preliminary data.</text>
</comment>
<accession>A0A7C1WVB8</accession>